<organism evidence="11 12">
    <name type="scientific">Nibrella viscosa</name>
    <dbReference type="NCBI Taxonomy" id="1084524"/>
    <lineage>
        <taxon>Bacteria</taxon>
        <taxon>Pseudomonadati</taxon>
        <taxon>Bacteroidota</taxon>
        <taxon>Cytophagia</taxon>
        <taxon>Cytophagales</taxon>
        <taxon>Spirosomataceae</taxon>
        <taxon>Nibrella</taxon>
    </lineage>
</organism>
<dbReference type="RefSeq" id="WP_345268968.1">
    <property type="nucleotide sequence ID" value="NZ_BAABHB010000006.1"/>
</dbReference>
<dbReference type="EMBL" id="BAABHB010000006">
    <property type="protein sequence ID" value="GAA4409618.1"/>
    <property type="molecule type" value="Genomic_DNA"/>
</dbReference>
<feature type="domain" description="Peptidase M43 pregnancy-associated plasma-A" evidence="10">
    <location>
        <begin position="184"/>
        <end position="337"/>
    </location>
</feature>
<dbReference type="Proteomes" id="UP001500936">
    <property type="component" value="Unassembled WGS sequence"/>
</dbReference>
<dbReference type="InterPro" id="IPR026444">
    <property type="entry name" value="Secre_tail"/>
</dbReference>
<evidence type="ECO:0000256" key="9">
    <source>
        <dbReference type="SAM" id="SignalP"/>
    </source>
</evidence>
<dbReference type="NCBIfam" id="TIGR04183">
    <property type="entry name" value="Por_Secre_tail"/>
    <property type="match status" value="1"/>
</dbReference>
<protein>
    <recommendedName>
        <fullName evidence="10">Peptidase M43 pregnancy-associated plasma-A domain-containing protein</fullName>
    </recommendedName>
</protein>
<dbReference type="Pfam" id="PF05572">
    <property type="entry name" value="Peptidase_M43"/>
    <property type="match status" value="1"/>
</dbReference>
<proteinExistence type="inferred from homology"/>
<keyword evidence="6" id="KW-0862">Zinc</keyword>
<feature type="signal peptide" evidence="9">
    <location>
        <begin position="1"/>
        <end position="27"/>
    </location>
</feature>
<keyword evidence="4 9" id="KW-0732">Signal</keyword>
<evidence type="ECO:0000259" key="10">
    <source>
        <dbReference type="Pfam" id="PF05572"/>
    </source>
</evidence>
<reference evidence="12" key="1">
    <citation type="journal article" date="2019" name="Int. J. Syst. Evol. Microbiol.">
        <title>The Global Catalogue of Microorganisms (GCM) 10K type strain sequencing project: providing services to taxonomists for standard genome sequencing and annotation.</title>
        <authorList>
            <consortium name="The Broad Institute Genomics Platform"/>
            <consortium name="The Broad Institute Genome Sequencing Center for Infectious Disease"/>
            <person name="Wu L."/>
            <person name="Ma J."/>
        </authorList>
    </citation>
    <scope>NUCLEOTIDE SEQUENCE [LARGE SCALE GENOMIC DNA]</scope>
    <source>
        <strain evidence="12">JCM 17925</strain>
    </source>
</reference>
<evidence type="ECO:0000256" key="3">
    <source>
        <dbReference type="ARBA" id="ARBA00022723"/>
    </source>
</evidence>
<name>A0ABP8KKT9_9BACT</name>
<dbReference type="SUPFAM" id="SSF55486">
    <property type="entry name" value="Metalloproteases ('zincins'), catalytic domain"/>
    <property type="match status" value="1"/>
</dbReference>
<feature type="chain" id="PRO_5046060954" description="Peptidase M43 pregnancy-associated plasma-A domain-containing protein" evidence="9">
    <location>
        <begin position="28"/>
        <end position="439"/>
    </location>
</feature>
<keyword evidence="2" id="KW-0645">Protease</keyword>
<gene>
    <name evidence="11" type="ORF">GCM10023187_33200</name>
</gene>
<dbReference type="PANTHER" id="PTHR47466:SF1">
    <property type="entry name" value="METALLOPROTEASE MEP1 (AFU_ORTHOLOGUE AFUA_1G07730)-RELATED"/>
    <property type="match status" value="1"/>
</dbReference>
<sequence length="439" mass="49474">MKKRVSNTVCSGVGWLWLAGSFLSLQAQPLPDTALKRCGHVEYEQVLRQRDPFRRTNIDALNQKILAFKTQQAQGRTTETIYRIPVVVHVIHYNTSGFIGGDNNPNISDEQIASQIRVLNEDYRRQEGTPGFNTDPVGADMGIEFFLAQTDPNGRSTTGITRHYNAKESFDVFRDDVLLSQIAYWPSDRYLNIWVAPLANNYLGIAQFPEGGTTIPGLSVGETNEFTDGVIIDYRYFGRSIGTVRNSTYCCGRTTTHEIGHWLGLIHTWGDSVCGDDYVADTPPTERANQTTQCTQTFSNCNNVRTRNQIENYMDYSPDRCMNLFTQGQRNRVRAVLTLSPRRQRLLRSLESLPQTETLTLQLSPNPADAEAIADVLFTGFKTFTLRVLDLNGRLIRSVQYTDVPSTRVFLPVFGLPTGMYVVQVTTDSEKISSRLLVR</sequence>
<keyword evidence="12" id="KW-1185">Reference proteome</keyword>
<keyword evidence="7" id="KW-0482">Metalloprotease</keyword>
<comment type="similarity">
    <text evidence="1">Belongs to the peptidase M43B family.</text>
</comment>
<dbReference type="InterPro" id="IPR024079">
    <property type="entry name" value="MetalloPept_cat_dom_sf"/>
</dbReference>
<evidence type="ECO:0000313" key="11">
    <source>
        <dbReference type="EMBL" id="GAA4409618.1"/>
    </source>
</evidence>
<evidence type="ECO:0000256" key="5">
    <source>
        <dbReference type="ARBA" id="ARBA00022801"/>
    </source>
</evidence>
<keyword evidence="8" id="KW-1015">Disulfide bond</keyword>
<dbReference type="InterPro" id="IPR008754">
    <property type="entry name" value="Peptidase_M43"/>
</dbReference>
<keyword evidence="5" id="KW-0378">Hydrolase</keyword>
<comment type="caution">
    <text evidence="11">The sequence shown here is derived from an EMBL/GenBank/DDBJ whole genome shotgun (WGS) entry which is preliminary data.</text>
</comment>
<evidence type="ECO:0000313" key="12">
    <source>
        <dbReference type="Proteomes" id="UP001500936"/>
    </source>
</evidence>
<evidence type="ECO:0000256" key="1">
    <source>
        <dbReference type="ARBA" id="ARBA00008721"/>
    </source>
</evidence>
<evidence type="ECO:0000256" key="4">
    <source>
        <dbReference type="ARBA" id="ARBA00022729"/>
    </source>
</evidence>
<dbReference type="Gene3D" id="3.40.390.10">
    <property type="entry name" value="Collagenase (Catalytic Domain)"/>
    <property type="match status" value="1"/>
</dbReference>
<evidence type="ECO:0000256" key="2">
    <source>
        <dbReference type="ARBA" id="ARBA00022670"/>
    </source>
</evidence>
<evidence type="ECO:0000256" key="8">
    <source>
        <dbReference type="ARBA" id="ARBA00023157"/>
    </source>
</evidence>
<accession>A0ABP8KKT9</accession>
<evidence type="ECO:0000256" key="6">
    <source>
        <dbReference type="ARBA" id="ARBA00022833"/>
    </source>
</evidence>
<evidence type="ECO:0000256" key="7">
    <source>
        <dbReference type="ARBA" id="ARBA00023049"/>
    </source>
</evidence>
<dbReference type="PANTHER" id="PTHR47466">
    <property type="match status" value="1"/>
</dbReference>
<dbReference type="CDD" id="cd04275">
    <property type="entry name" value="ZnMc_pappalysin_like"/>
    <property type="match status" value="1"/>
</dbReference>
<keyword evidence="3" id="KW-0479">Metal-binding</keyword>